<evidence type="ECO:0000313" key="2">
    <source>
        <dbReference type="Proteomes" id="UP001054945"/>
    </source>
</evidence>
<protein>
    <submittedName>
        <fullName evidence="1">Uncharacterized protein</fullName>
    </submittedName>
</protein>
<organism evidence="1 2">
    <name type="scientific">Caerostris extrusa</name>
    <name type="common">Bark spider</name>
    <name type="synonym">Caerostris bankana</name>
    <dbReference type="NCBI Taxonomy" id="172846"/>
    <lineage>
        <taxon>Eukaryota</taxon>
        <taxon>Metazoa</taxon>
        <taxon>Ecdysozoa</taxon>
        <taxon>Arthropoda</taxon>
        <taxon>Chelicerata</taxon>
        <taxon>Arachnida</taxon>
        <taxon>Araneae</taxon>
        <taxon>Araneomorphae</taxon>
        <taxon>Entelegynae</taxon>
        <taxon>Araneoidea</taxon>
        <taxon>Araneidae</taxon>
        <taxon>Caerostris</taxon>
    </lineage>
</organism>
<accession>A0AAV4Q9T8</accession>
<proteinExistence type="predicted"/>
<gene>
    <name evidence="1" type="ORF">CEXT_21341</name>
</gene>
<evidence type="ECO:0000313" key="1">
    <source>
        <dbReference type="EMBL" id="GIY04775.1"/>
    </source>
</evidence>
<dbReference type="EMBL" id="BPLR01005750">
    <property type="protein sequence ID" value="GIY04775.1"/>
    <property type="molecule type" value="Genomic_DNA"/>
</dbReference>
<keyword evidence="2" id="KW-1185">Reference proteome</keyword>
<sequence>MLAYKAEHVPSAFSIKSSEVLQRGEPGSDPIYHAPPYQSCSTAKIEPIGLECIRKQDRGNAHGRSER</sequence>
<reference evidence="1 2" key="1">
    <citation type="submission" date="2021-06" db="EMBL/GenBank/DDBJ databases">
        <title>Caerostris extrusa draft genome.</title>
        <authorList>
            <person name="Kono N."/>
            <person name="Arakawa K."/>
        </authorList>
    </citation>
    <scope>NUCLEOTIDE SEQUENCE [LARGE SCALE GENOMIC DNA]</scope>
</reference>
<comment type="caution">
    <text evidence="1">The sequence shown here is derived from an EMBL/GenBank/DDBJ whole genome shotgun (WGS) entry which is preliminary data.</text>
</comment>
<name>A0AAV4Q9T8_CAEEX</name>
<dbReference type="Proteomes" id="UP001054945">
    <property type="component" value="Unassembled WGS sequence"/>
</dbReference>
<dbReference type="AlphaFoldDB" id="A0AAV4Q9T8"/>